<evidence type="ECO:0000313" key="3">
    <source>
        <dbReference type="Proteomes" id="UP001174050"/>
    </source>
</evidence>
<sequence>MSTEQHDADAYGQELARISHHQHEATAARFTVFQALAAVGIGHEQADDIVAKLEAGAVAGAHTWISESSAPHNSEPRFEDGWHAGVRDVASYLLRIADTTVTTGRGLAASSAMLVAHLSQPASPASQEAPAPEPGPGPAPALDATDVLAAAERFPWALAAPGERHWPDGEFLDVALSAVRTEEREGYIERLEAFVEQHRARLEELLRAYGPGSSPASHGRYALIGQPETLVILERMETAPMLLRGRWEKELETVFLADLEFAWGPRIRLSR</sequence>
<accession>A0ABT7ZDY8</accession>
<feature type="compositionally biased region" description="Low complexity" evidence="1">
    <location>
        <begin position="120"/>
        <end position="130"/>
    </location>
</feature>
<proteinExistence type="predicted"/>
<protein>
    <submittedName>
        <fullName evidence="2">Uncharacterized protein</fullName>
    </submittedName>
</protein>
<name>A0ABT7ZDY8_9ACTN</name>
<evidence type="ECO:0000313" key="2">
    <source>
        <dbReference type="EMBL" id="MDN3297236.1"/>
    </source>
</evidence>
<keyword evidence="3" id="KW-1185">Reference proteome</keyword>
<dbReference type="Proteomes" id="UP001174050">
    <property type="component" value="Unassembled WGS sequence"/>
</dbReference>
<dbReference type="EMBL" id="JAUEPL010000047">
    <property type="protein sequence ID" value="MDN3297236.1"/>
    <property type="molecule type" value="Genomic_DNA"/>
</dbReference>
<gene>
    <name evidence="2" type="ORF">QWM81_24970</name>
</gene>
<dbReference type="RefSeq" id="WP_290114598.1">
    <property type="nucleotide sequence ID" value="NZ_JAUEPL010000047.1"/>
</dbReference>
<feature type="region of interest" description="Disordered" evidence="1">
    <location>
        <begin position="119"/>
        <end position="142"/>
    </location>
</feature>
<organism evidence="2 3">
    <name type="scientific">Streptomyces ficellus</name>
    <dbReference type="NCBI Taxonomy" id="1977088"/>
    <lineage>
        <taxon>Bacteria</taxon>
        <taxon>Bacillati</taxon>
        <taxon>Actinomycetota</taxon>
        <taxon>Actinomycetes</taxon>
        <taxon>Kitasatosporales</taxon>
        <taxon>Streptomycetaceae</taxon>
        <taxon>Streptomyces</taxon>
    </lineage>
</organism>
<reference evidence="2" key="1">
    <citation type="submission" date="2023-06" db="EMBL/GenBank/DDBJ databases">
        <title>WGS-Sequencing of Streptomyces ficellus isolate 21 collected from sand in Gara Djebilet Iron Mine in Algeria.</title>
        <authorList>
            <person name="Zegers G.P."/>
            <person name="Gomez A."/>
            <person name="Gueddou A."/>
            <person name="Zahara A.F."/>
            <person name="Worth M."/>
            <person name="Sevigny J.L."/>
            <person name="Tisa L."/>
        </authorList>
    </citation>
    <scope>NUCLEOTIDE SEQUENCE</scope>
    <source>
        <strain evidence="2">AS11</strain>
    </source>
</reference>
<evidence type="ECO:0000256" key="1">
    <source>
        <dbReference type="SAM" id="MobiDB-lite"/>
    </source>
</evidence>
<comment type="caution">
    <text evidence="2">The sequence shown here is derived from an EMBL/GenBank/DDBJ whole genome shotgun (WGS) entry which is preliminary data.</text>
</comment>